<proteinExistence type="predicted"/>
<dbReference type="RefSeq" id="XP_029233356.1">
    <property type="nucleotide sequence ID" value="XM_029386954.1"/>
</dbReference>
<evidence type="ECO:0000313" key="1">
    <source>
        <dbReference type="EMBL" id="RNE95666.1"/>
    </source>
</evidence>
<dbReference type="AlphaFoldDB" id="A0A422MR24"/>
<reference evidence="1 2" key="1">
    <citation type="journal article" date="2018" name="BMC Genomics">
        <title>Genomic comparison of Trypanosoma conorhini and Trypanosoma rangeli to Trypanosoma cruzi strains of high and low virulence.</title>
        <authorList>
            <person name="Bradwell K.R."/>
            <person name="Koparde V.N."/>
            <person name="Matveyev A.V."/>
            <person name="Serrano M.G."/>
            <person name="Alves J.M."/>
            <person name="Parikh H."/>
            <person name="Huang B."/>
            <person name="Lee V."/>
            <person name="Espinosa-Alvarez O."/>
            <person name="Ortiz P.A."/>
            <person name="Costa-Martins A.G."/>
            <person name="Teixeira M.M."/>
            <person name="Buck G.A."/>
        </authorList>
    </citation>
    <scope>NUCLEOTIDE SEQUENCE [LARGE SCALE GENOMIC DNA]</scope>
    <source>
        <strain evidence="1 2">AM80</strain>
    </source>
</reference>
<protein>
    <submittedName>
        <fullName evidence="1">Uncharacterized protein</fullName>
    </submittedName>
</protein>
<dbReference type="Proteomes" id="UP000283634">
    <property type="component" value="Unassembled WGS sequence"/>
</dbReference>
<keyword evidence="2" id="KW-1185">Reference proteome</keyword>
<dbReference type="EMBL" id="MKGL01000818">
    <property type="protein sequence ID" value="RNE95666.1"/>
    <property type="molecule type" value="Genomic_DNA"/>
</dbReference>
<accession>A0A422MR24</accession>
<sequence>MQKKVKKRCAAAAWLLRRLVNYLTAHVSIRRGAAVVAQGAVAAAAPPSRSKLRASLAAAKASVVSFTLEKLGGHYEDACHAKGSHAMEVLDGRGGMRMELREGSPPQPWD</sequence>
<comment type="caution">
    <text evidence="1">The sequence shown here is derived from an EMBL/GenBank/DDBJ whole genome shotgun (WGS) entry which is preliminary data.</text>
</comment>
<evidence type="ECO:0000313" key="2">
    <source>
        <dbReference type="Proteomes" id="UP000283634"/>
    </source>
</evidence>
<dbReference type="GeneID" id="40334259"/>
<name>A0A422MR24_TRYRA</name>
<organism evidence="1 2">
    <name type="scientific">Trypanosoma rangeli</name>
    <dbReference type="NCBI Taxonomy" id="5698"/>
    <lineage>
        <taxon>Eukaryota</taxon>
        <taxon>Discoba</taxon>
        <taxon>Euglenozoa</taxon>
        <taxon>Kinetoplastea</taxon>
        <taxon>Metakinetoplastina</taxon>
        <taxon>Trypanosomatida</taxon>
        <taxon>Trypanosomatidae</taxon>
        <taxon>Trypanosoma</taxon>
        <taxon>Herpetosoma</taxon>
    </lineage>
</organism>
<gene>
    <name evidence="1" type="ORF">TraAM80_10326</name>
</gene>